<protein>
    <submittedName>
        <fullName evidence="1">Uncharacterized protein</fullName>
    </submittedName>
</protein>
<name>A0A8X6U513_NEPPI</name>
<proteinExistence type="predicted"/>
<dbReference type="Proteomes" id="UP000887013">
    <property type="component" value="Unassembled WGS sequence"/>
</dbReference>
<sequence>MSAAKDKHAYDMIVNSERLNAWGLKRIDFKLIFVTLKTFRAAPVVQHHHFTESWQMVISNITICQFFLLKSVVVGFLGRSWFDPKDETF</sequence>
<dbReference type="AlphaFoldDB" id="A0A8X6U513"/>
<keyword evidence="2" id="KW-1185">Reference proteome</keyword>
<evidence type="ECO:0000313" key="2">
    <source>
        <dbReference type="Proteomes" id="UP000887013"/>
    </source>
</evidence>
<reference evidence="1" key="1">
    <citation type="submission" date="2020-08" db="EMBL/GenBank/DDBJ databases">
        <title>Multicomponent nature underlies the extraordinary mechanical properties of spider dragline silk.</title>
        <authorList>
            <person name="Kono N."/>
            <person name="Nakamura H."/>
            <person name="Mori M."/>
            <person name="Yoshida Y."/>
            <person name="Ohtoshi R."/>
            <person name="Malay A.D."/>
            <person name="Moran D.A.P."/>
            <person name="Tomita M."/>
            <person name="Numata K."/>
            <person name="Arakawa K."/>
        </authorList>
    </citation>
    <scope>NUCLEOTIDE SEQUENCE</scope>
</reference>
<organism evidence="1 2">
    <name type="scientific">Nephila pilipes</name>
    <name type="common">Giant wood spider</name>
    <name type="synonym">Nephila maculata</name>
    <dbReference type="NCBI Taxonomy" id="299642"/>
    <lineage>
        <taxon>Eukaryota</taxon>
        <taxon>Metazoa</taxon>
        <taxon>Ecdysozoa</taxon>
        <taxon>Arthropoda</taxon>
        <taxon>Chelicerata</taxon>
        <taxon>Arachnida</taxon>
        <taxon>Araneae</taxon>
        <taxon>Araneomorphae</taxon>
        <taxon>Entelegynae</taxon>
        <taxon>Araneoidea</taxon>
        <taxon>Nephilidae</taxon>
        <taxon>Nephila</taxon>
    </lineage>
</organism>
<accession>A0A8X6U513</accession>
<evidence type="ECO:0000313" key="1">
    <source>
        <dbReference type="EMBL" id="GFT80993.1"/>
    </source>
</evidence>
<dbReference type="EMBL" id="BMAW01023055">
    <property type="protein sequence ID" value="GFT80993.1"/>
    <property type="molecule type" value="Genomic_DNA"/>
</dbReference>
<gene>
    <name evidence="1" type="ORF">NPIL_703181</name>
</gene>
<comment type="caution">
    <text evidence="1">The sequence shown here is derived from an EMBL/GenBank/DDBJ whole genome shotgun (WGS) entry which is preliminary data.</text>
</comment>